<proteinExistence type="predicted"/>
<evidence type="ECO:0000313" key="2">
    <source>
        <dbReference type="Proteomes" id="UP001207468"/>
    </source>
</evidence>
<gene>
    <name evidence="1" type="ORF">F5148DRAFT_1151228</name>
</gene>
<keyword evidence="2" id="KW-1185">Reference proteome</keyword>
<evidence type="ECO:0000313" key="1">
    <source>
        <dbReference type="EMBL" id="KAI9457142.1"/>
    </source>
</evidence>
<protein>
    <submittedName>
        <fullName evidence="1">Uncharacterized protein</fullName>
    </submittedName>
</protein>
<name>A0ACC0U134_9AGAM</name>
<accession>A0ACC0U134</accession>
<dbReference type="Proteomes" id="UP001207468">
    <property type="component" value="Unassembled WGS sequence"/>
</dbReference>
<sequence length="507" mass="55898">MPPPYAYSYDGRPNSENHSLPPRSSSRLTTLTPQRLNHDPPEVLSRRWPSHPDPIVEISVERAAGMTSPSSSEPSPQGTQHSQSSTASSALLSHTPPVPPKDPVNSPSQPQTTSHTKSRGLFRSFPLRLPKVTFNSTAQNAKNAAQKAEEARLRNAEEEAAKEREERETFQIAAQAEARDEVQSRMRFLLSRNDLSEKDCLDVFAECTQACLNGGLDLSAVLQEPLIENKTPVYWAILNRSTSSEADHTAFSVLIVTLLKACGPLDATTTTSVRVACMMTSNNALLQHLFLQFPGLSPLSTGDGGGDVVDVDEKRHGTSGFIAYIHIPRFWLRMSVSEAIKVEFVTYKTGQHLTLWNAERIWTAAFTMSTTREETKWLVLTRVGQYFHPRADVQKMQSRRDWTKGQCVLTGSASRTPSPAQMELSTAKLNINLTQLMLPPAQPAPASSAPPLSRDNPDTPSQTGTRSSGLRSDPPSPVIKKGRRHSKVIEDPNKKTFVSLRKGGNYK</sequence>
<organism evidence="1 2">
    <name type="scientific">Russula earlei</name>
    <dbReference type="NCBI Taxonomy" id="71964"/>
    <lineage>
        <taxon>Eukaryota</taxon>
        <taxon>Fungi</taxon>
        <taxon>Dikarya</taxon>
        <taxon>Basidiomycota</taxon>
        <taxon>Agaricomycotina</taxon>
        <taxon>Agaricomycetes</taxon>
        <taxon>Russulales</taxon>
        <taxon>Russulaceae</taxon>
        <taxon>Russula</taxon>
    </lineage>
</organism>
<dbReference type="EMBL" id="JAGFNK010000225">
    <property type="protein sequence ID" value="KAI9457142.1"/>
    <property type="molecule type" value="Genomic_DNA"/>
</dbReference>
<comment type="caution">
    <text evidence="1">The sequence shown here is derived from an EMBL/GenBank/DDBJ whole genome shotgun (WGS) entry which is preliminary data.</text>
</comment>
<reference evidence="1" key="1">
    <citation type="submission" date="2021-03" db="EMBL/GenBank/DDBJ databases">
        <title>Evolutionary priming and transition to the ectomycorrhizal habit in an iconic lineage of mushroom-forming fungi: is preadaptation a requirement?</title>
        <authorList>
            <consortium name="DOE Joint Genome Institute"/>
            <person name="Looney B.P."/>
            <person name="Miyauchi S."/>
            <person name="Morin E."/>
            <person name="Drula E."/>
            <person name="Courty P.E."/>
            <person name="Chicoki N."/>
            <person name="Fauchery L."/>
            <person name="Kohler A."/>
            <person name="Kuo A."/>
            <person name="LaButti K."/>
            <person name="Pangilinan J."/>
            <person name="Lipzen A."/>
            <person name="Riley R."/>
            <person name="Andreopoulos W."/>
            <person name="He G."/>
            <person name="Johnson J."/>
            <person name="Barry K.W."/>
            <person name="Grigoriev I.V."/>
            <person name="Nagy L."/>
            <person name="Hibbett D."/>
            <person name="Henrissat B."/>
            <person name="Matheny P.B."/>
            <person name="Labbe J."/>
            <person name="Martin A.F."/>
        </authorList>
    </citation>
    <scope>NUCLEOTIDE SEQUENCE</scope>
    <source>
        <strain evidence="1">BPL698</strain>
    </source>
</reference>